<organism evidence="1 2">
    <name type="scientific">Pleuronectes platessa</name>
    <name type="common">European plaice</name>
    <dbReference type="NCBI Taxonomy" id="8262"/>
    <lineage>
        <taxon>Eukaryota</taxon>
        <taxon>Metazoa</taxon>
        <taxon>Chordata</taxon>
        <taxon>Craniata</taxon>
        <taxon>Vertebrata</taxon>
        <taxon>Euteleostomi</taxon>
        <taxon>Actinopterygii</taxon>
        <taxon>Neopterygii</taxon>
        <taxon>Teleostei</taxon>
        <taxon>Neoteleostei</taxon>
        <taxon>Acanthomorphata</taxon>
        <taxon>Carangaria</taxon>
        <taxon>Pleuronectiformes</taxon>
        <taxon>Pleuronectoidei</taxon>
        <taxon>Pleuronectidae</taxon>
        <taxon>Pleuronectes</taxon>
    </lineage>
</organism>
<dbReference type="EMBL" id="CADEAL010000290">
    <property type="protein sequence ID" value="CAB1417877.1"/>
    <property type="molecule type" value="Genomic_DNA"/>
</dbReference>
<evidence type="ECO:0000313" key="1">
    <source>
        <dbReference type="EMBL" id="CAB1417877.1"/>
    </source>
</evidence>
<sequence length="171" mass="19711">MAKINGAQEDISQLSELQKGVVKKGPPKKYHKLRHFSQSDNVKTKKLPNPGTPSFDKIALKDQLVLAKLQFDMALARTFNPYLKNYQTDEPGMPFLCQKLTELIMFEAFLSLESRREQFLSFPPMKRRIHLLAVVTVHPKLQVFQFKPIKTSYRVMNHLLVDGPGHRPVRV</sequence>
<reference evidence="1" key="1">
    <citation type="submission" date="2020-03" db="EMBL/GenBank/DDBJ databases">
        <authorList>
            <person name="Weist P."/>
        </authorList>
    </citation>
    <scope>NUCLEOTIDE SEQUENCE</scope>
</reference>
<evidence type="ECO:0000313" key="2">
    <source>
        <dbReference type="Proteomes" id="UP001153269"/>
    </source>
</evidence>
<proteinExistence type="predicted"/>
<comment type="caution">
    <text evidence="1">The sequence shown here is derived from an EMBL/GenBank/DDBJ whole genome shotgun (WGS) entry which is preliminary data.</text>
</comment>
<keyword evidence="2" id="KW-1185">Reference proteome</keyword>
<protein>
    <submittedName>
        <fullName evidence="1">Uncharacterized protein</fullName>
    </submittedName>
</protein>
<dbReference type="Proteomes" id="UP001153269">
    <property type="component" value="Unassembled WGS sequence"/>
</dbReference>
<gene>
    <name evidence="1" type="ORF">PLEPLA_LOCUS5697</name>
</gene>
<name>A0A9N7TRZ3_PLEPL</name>
<accession>A0A9N7TRZ3</accession>
<dbReference type="AlphaFoldDB" id="A0A9N7TRZ3"/>